<feature type="region of interest" description="Disordered" evidence="1">
    <location>
        <begin position="254"/>
        <end position="347"/>
    </location>
</feature>
<feature type="compositionally biased region" description="Polar residues" evidence="1">
    <location>
        <begin position="298"/>
        <end position="308"/>
    </location>
</feature>
<feature type="compositionally biased region" description="Basic and acidic residues" evidence="1">
    <location>
        <begin position="329"/>
        <end position="340"/>
    </location>
</feature>
<dbReference type="OrthoDB" id="333832at2759"/>
<dbReference type="Proteomes" id="UP000007494">
    <property type="component" value="Chromosome XII"/>
</dbReference>
<dbReference type="Pfam" id="PF23556">
    <property type="entry name" value="TPR_Vps41"/>
    <property type="match status" value="1"/>
</dbReference>
<evidence type="ECO:0000256" key="1">
    <source>
        <dbReference type="SAM" id="MobiDB-lite"/>
    </source>
</evidence>
<accession>F0VRS1</accession>
<proteinExistence type="predicted"/>
<reference evidence="4" key="3">
    <citation type="journal article" date="2012" name="PLoS Pathog.">
        <title>Comparative genomics of the apicomplexan parasites Toxoplasma gondii and Neospora caninum: Coccidia differing in host range and transmission strategy.</title>
        <authorList>
            <person name="Reid A.J."/>
            <person name="Vermont S.J."/>
            <person name="Cotton J.A."/>
            <person name="Harris D."/>
            <person name="Hill-Cawthorne G.A."/>
            <person name="Konen-Waisman S."/>
            <person name="Latham S.M."/>
            <person name="Mourier T."/>
            <person name="Norton R."/>
            <person name="Quail M.A."/>
            <person name="Sanders M."/>
            <person name="Shanmugam D."/>
            <person name="Sohal A."/>
            <person name="Wasmuth J.D."/>
            <person name="Brunk B."/>
            <person name="Grigg M.E."/>
            <person name="Howard J.C."/>
            <person name="Parkinson J."/>
            <person name="Roos D.S."/>
            <person name="Trees A.J."/>
            <person name="Berriman M."/>
            <person name="Pain A."/>
            <person name="Wastling J.M."/>
        </authorList>
    </citation>
    <scope>NUCLEOTIDE SEQUENCE [LARGE SCALE GENOMIC DNA]</scope>
    <source>
        <strain evidence="4">Liverpool</strain>
    </source>
</reference>
<evidence type="ECO:0000313" key="2">
    <source>
        <dbReference type="EMBL" id="CBZ56419.1"/>
    </source>
</evidence>
<gene>
    <name evidence="3" type="ORF">BN1204_068430</name>
    <name evidence="2" type="ORF">NCLIV_068430</name>
</gene>
<dbReference type="EMBL" id="FR823393">
    <property type="protein sequence ID" value="CBZ56419.1"/>
    <property type="molecule type" value="Genomic_DNA"/>
</dbReference>
<reference evidence="2" key="1">
    <citation type="submission" date="2011-02" db="EMBL/GenBank/DDBJ databases">
        <authorList>
            <person name="Aslett M."/>
        </authorList>
    </citation>
    <scope>NUCLEOTIDE SEQUENCE</scope>
    <source>
        <strain evidence="2">Liverpool</strain>
    </source>
</reference>
<sequence length="426" mass="46110">MAAETALGHVLQRAAELLWLNAVLTLRLLTYRIRGMDEQTPFWLYAYLKEVFQACPETTRNYYPLQMRLFLRFAPHLLLSFLQAADGGYDSNEALAVCRSWARHSGESAGTPSVSPSGSSPSSLFLSLDSASPCQPPALLHCKAFLLGLLGQYSEALHLLIDDLADIPAAVALAWESANPRVWEMLVEGVVQRPCFILELLSALENHLAAFAAYRRDKLPCWDEALGAAALRGRSESSGDGESATLCEDSALPSEAKVQNGDWGPPVSPHAAEIGSFKGTPEDVSLPEGLRSDKGRSSPGSPVASESASPGPRGNGAIREPPRPQPFDGNDRAARPDSDPTRGQVSSLFAFSAKKRRVTVEGIAAEVAARAAAAVPPLEPLKRLPSHAPRLAPRLERRVVVLFHQREPRDEFGKLQNSAKKRICAN</sequence>
<evidence type="ECO:0000313" key="3">
    <source>
        <dbReference type="EMBL" id="CEL71177.1"/>
    </source>
</evidence>
<name>F0VRS1_NEOCL</name>
<dbReference type="InParanoid" id="F0VRS1"/>
<dbReference type="EMBL" id="LN714487">
    <property type="protein sequence ID" value="CEL71177.1"/>
    <property type="molecule type" value="Genomic_DNA"/>
</dbReference>
<reference evidence="3" key="4">
    <citation type="journal article" date="2015" name="PLoS ONE">
        <title>Comprehensive Evaluation of Toxoplasma gondii VEG and Neospora caninum LIV Genomes with Tachyzoite Stage Transcriptome and Proteome Defines Novel Transcript Features.</title>
        <authorList>
            <person name="Ramaprasad A."/>
            <person name="Mourier T."/>
            <person name="Naeem R."/>
            <person name="Malas T.B."/>
            <person name="Moussa E."/>
            <person name="Panigrahi A."/>
            <person name="Vermont S.J."/>
            <person name="Otto T.D."/>
            <person name="Wastling J."/>
            <person name="Pain A."/>
        </authorList>
    </citation>
    <scope>NUCLEOTIDE SEQUENCE</scope>
    <source>
        <strain evidence="3">Liverpool</strain>
    </source>
</reference>
<evidence type="ECO:0000313" key="4">
    <source>
        <dbReference type="Proteomes" id="UP000007494"/>
    </source>
</evidence>
<organism evidence="2 4">
    <name type="scientific">Neospora caninum (strain Liverpool)</name>
    <dbReference type="NCBI Taxonomy" id="572307"/>
    <lineage>
        <taxon>Eukaryota</taxon>
        <taxon>Sar</taxon>
        <taxon>Alveolata</taxon>
        <taxon>Apicomplexa</taxon>
        <taxon>Conoidasida</taxon>
        <taxon>Coccidia</taxon>
        <taxon>Eucoccidiorida</taxon>
        <taxon>Eimeriorina</taxon>
        <taxon>Sarcocystidae</taxon>
        <taxon>Neospora</taxon>
    </lineage>
</organism>
<reference evidence="2" key="2">
    <citation type="submission" date="2011-03" db="EMBL/GenBank/DDBJ databases">
        <title>Comparative genomics and transcriptomics of Neospora caninum and Toxoplasma gondii.</title>
        <authorList>
            <person name="Reid A.J."/>
            <person name="Sohal A."/>
            <person name="Harris D."/>
            <person name="Quail M."/>
            <person name="Sanders M."/>
            <person name="Berriman M."/>
            <person name="Wastling J.M."/>
            <person name="Pain A."/>
        </authorList>
    </citation>
    <scope>NUCLEOTIDE SEQUENCE</scope>
    <source>
        <strain evidence="2">Liverpool</strain>
    </source>
</reference>
<dbReference type="RefSeq" id="XP_003886444.1">
    <property type="nucleotide sequence ID" value="XM_003886395.1"/>
</dbReference>
<dbReference type="GeneID" id="13445642"/>
<dbReference type="AlphaFoldDB" id="F0VRS1"/>
<keyword evidence="4" id="KW-1185">Reference proteome</keyword>
<protein>
    <submittedName>
        <fullName evidence="2">Uncharacterized protein</fullName>
    </submittedName>
</protein>
<dbReference type="VEuPathDB" id="ToxoDB:NCLIV_068430"/>